<evidence type="ECO:0000256" key="5">
    <source>
        <dbReference type="ARBA" id="ARBA00022679"/>
    </source>
</evidence>
<dbReference type="OrthoDB" id="417175at2759"/>
<evidence type="ECO:0000256" key="6">
    <source>
        <dbReference type="ARBA" id="ARBA00022695"/>
    </source>
</evidence>
<dbReference type="InterPro" id="IPR058865">
    <property type="entry name" value="GDPGP1_C"/>
</dbReference>
<keyword evidence="8" id="KW-0378">Hydrolase</keyword>
<dbReference type="GO" id="GO:0005085">
    <property type="term" value="F:guanyl-nucleotide exchange factor activity"/>
    <property type="evidence" value="ECO:0007669"/>
    <property type="project" value="UniProtKB-KW"/>
</dbReference>
<accession>A0A6J1CEI2</accession>
<keyword evidence="11" id="KW-1185">Reference proteome</keyword>
<dbReference type="InterPro" id="IPR058866">
    <property type="entry name" value="GDPGP1_N"/>
</dbReference>
<evidence type="ECO:0000256" key="2">
    <source>
        <dbReference type="ARBA" id="ARBA00006451"/>
    </source>
</evidence>
<dbReference type="RefSeq" id="XP_022140027.1">
    <property type="nucleotide sequence ID" value="XM_022284335.1"/>
</dbReference>
<comment type="similarity">
    <text evidence="2">Belongs to the GDPGP1 family.</text>
</comment>
<dbReference type="GO" id="GO:0016787">
    <property type="term" value="F:hydrolase activity"/>
    <property type="evidence" value="ECO:0007669"/>
    <property type="project" value="UniProtKB-KW"/>
</dbReference>
<dbReference type="InterPro" id="IPR026506">
    <property type="entry name" value="GDPGP"/>
</dbReference>
<keyword evidence="4" id="KW-0344">Guanine-nucleotide releasing factor</keyword>
<dbReference type="GO" id="GO:0000166">
    <property type="term" value="F:nucleotide binding"/>
    <property type="evidence" value="ECO:0007669"/>
    <property type="project" value="UniProtKB-KW"/>
</dbReference>
<dbReference type="Pfam" id="PF26217">
    <property type="entry name" value="GDPGP1_N"/>
    <property type="match status" value="1"/>
</dbReference>
<evidence type="ECO:0000313" key="11">
    <source>
        <dbReference type="Proteomes" id="UP000504603"/>
    </source>
</evidence>
<dbReference type="PANTHER" id="PTHR20884">
    <property type="entry name" value="GDP-D-GLUCOSE PHOSPHORYLASE 1"/>
    <property type="match status" value="1"/>
</dbReference>
<organism evidence="11 12">
    <name type="scientific">Momordica charantia</name>
    <name type="common">Bitter gourd</name>
    <name type="synonym">Balsam pear</name>
    <dbReference type="NCBI Taxonomy" id="3673"/>
    <lineage>
        <taxon>Eukaryota</taxon>
        <taxon>Viridiplantae</taxon>
        <taxon>Streptophyta</taxon>
        <taxon>Embryophyta</taxon>
        <taxon>Tracheophyta</taxon>
        <taxon>Spermatophyta</taxon>
        <taxon>Magnoliopsida</taxon>
        <taxon>eudicotyledons</taxon>
        <taxon>Gunneridae</taxon>
        <taxon>Pentapetalae</taxon>
        <taxon>rosids</taxon>
        <taxon>fabids</taxon>
        <taxon>Cucurbitales</taxon>
        <taxon>Cucurbitaceae</taxon>
        <taxon>Momordiceae</taxon>
        <taxon>Momordica</taxon>
    </lineage>
</organism>
<evidence type="ECO:0000313" key="12">
    <source>
        <dbReference type="RefSeq" id="XP_022140026.1"/>
    </source>
</evidence>
<dbReference type="RefSeq" id="XP_022140026.1">
    <property type="nucleotide sequence ID" value="XM_022284334.1"/>
</dbReference>
<dbReference type="GO" id="GO:0006006">
    <property type="term" value="P:glucose metabolic process"/>
    <property type="evidence" value="ECO:0007669"/>
    <property type="project" value="TreeGrafter"/>
</dbReference>
<keyword evidence="7" id="KW-0547">Nucleotide-binding</keyword>
<comment type="subcellular location">
    <subcellularLocation>
        <location evidence="1">Cytoplasm</location>
    </subcellularLocation>
</comment>
<reference evidence="12 13" key="1">
    <citation type="submission" date="2025-04" db="UniProtKB">
        <authorList>
            <consortium name="RefSeq"/>
        </authorList>
    </citation>
    <scope>IDENTIFICATION</scope>
    <source>
        <strain evidence="12 13">OHB3-1</strain>
    </source>
</reference>
<keyword evidence="5" id="KW-0808">Transferase</keyword>
<feature type="domain" description="GDPGP1-like C-terminal" evidence="9">
    <location>
        <begin position="238"/>
        <end position="374"/>
    </location>
</feature>
<dbReference type="GeneID" id="111010781"/>
<evidence type="ECO:0000256" key="3">
    <source>
        <dbReference type="ARBA" id="ARBA00022490"/>
    </source>
</evidence>
<evidence type="ECO:0000256" key="8">
    <source>
        <dbReference type="ARBA" id="ARBA00022801"/>
    </source>
</evidence>
<name>A0A6J1CEI2_MOMCH</name>
<dbReference type="GO" id="GO:0080048">
    <property type="term" value="F:GDP-D-glucose phosphorylase activity"/>
    <property type="evidence" value="ECO:0007669"/>
    <property type="project" value="InterPro"/>
</dbReference>
<dbReference type="GO" id="GO:0005737">
    <property type="term" value="C:cytoplasm"/>
    <property type="evidence" value="ECO:0007669"/>
    <property type="project" value="UniProtKB-SubCell"/>
</dbReference>
<dbReference type="KEGG" id="mcha:111010781"/>
<sequence>MVQVKQVEDENLCPKFTANDHLKTHKSCIKGIRIPLYQFGSYSPLDNISIKGPSRVTLEEQTILESLLLAEWEERLSEGLFRYDVTLSKIKVIVGRRKFLAQLNESWISSPLSEEDGDKRRCDQGSLAQTNCFKRQEELLFCISSGENTEPELISAALVPNCSILVIINATPVEYGHVFLLPCGVNGPLQFLEDRSLEMLLRIAIEINSCALCLFYEFSTPRTACAYFQALFFSSLLPVEAMTLDTFFSDSLRGIYVSTITGYPVKTLVFESNYNLKKMGEVIAKICSHLQEKCILYNLLIRDCGKKIFLFLQPQGSDKSSVLSPWECWGYFLFTSRSEFDQATEEALLDRLAAASLDDAEFQGVKQFCCHIVSRVSF</sequence>
<evidence type="ECO:0000259" key="9">
    <source>
        <dbReference type="Pfam" id="PF26216"/>
    </source>
</evidence>
<proteinExistence type="inferred from homology"/>
<evidence type="ECO:0000259" key="10">
    <source>
        <dbReference type="Pfam" id="PF26217"/>
    </source>
</evidence>
<evidence type="ECO:0000313" key="13">
    <source>
        <dbReference type="RefSeq" id="XP_022140027.1"/>
    </source>
</evidence>
<gene>
    <name evidence="12 13" type="primary">LOC111010781</name>
</gene>
<feature type="domain" description="GDPGP1-like N-terminal" evidence="10">
    <location>
        <begin position="64"/>
        <end position="220"/>
    </location>
</feature>
<evidence type="ECO:0000256" key="1">
    <source>
        <dbReference type="ARBA" id="ARBA00004496"/>
    </source>
</evidence>
<dbReference type="AlphaFoldDB" id="A0A6J1CEI2"/>
<dbReference type="Pfam" id="PF26216">
    <property type="entry name" value="GDPGP1_C"/>
    <property type="match status" value="1"/>
</dbReference>
<protein>
    <submittedName>
        <fullName evidence="12 13">GDP-L-galactose phosphorylase 1-like</fullName>
    </submittedName>
</protein>
<evidence type="ECO:0000256" key="4">
    <source>
        <dbReference type="ARBA" id="ARBA00022658"/>
    </source>
</evidence>
<dbReference type="Proteomes" id="UP000504603">
    <property type="component" value="Unplaced"/>
</dbReference>
<keyword evidence="3" id="KW-0963">Cytoplasm</keyword>
<dbReference type="PANTHER" id="PTHR20884:SF9">
    <property type="entry name" value="OS12G0612100 PROTEIN"/>
    <property type="match status" value="1"/>
</dbReference>
<keyword evidence="6" id="KW-0548">Nucleotidyltransferase</keyword>
<evidence type="ECO:0000256" key="7">
    <source>
        <dbReference type="ARBA" id="ARBA00022741"/>
    </source>
</evidence>